<dbReference type="InterPro" id="IPR027417">
    <property type="entry name" value="P-loop_NTPase"/>
</dbReference>
<dbReference type="Gene3D" id="3.40.50.300">
    <property type="entry name" value="P-loop containing nucleotide triphosphate hydrolases"/>
    <property type="match status" value="1"/>
</dbReference>
<dbReference type="CDD" id="cd04859">
    <property type="entry name" value="Prim_Pol"/>
    <property type="match status" value="1"/>
</dbReference>
<keyword evidence="1" id="KW-0547">Nucleotide-binding</keyword>
<evidence type="ECO:0000256" key="1">
    <source>
        <dbReference type="ARBA" id="ARBA00022741"/>
    </source>
</evidence>
<dbReference type="InterPro" id="IPR045455">
    <property type="entry name" value="NrS-1_pol-like_helicase"/>
</dbReference>
<evidence type="ECO:0000313" key="4">
    <source>
        <dbReference type="EMBL" id="AKU43532.1"/>
    </source>
</evidence>
<evidence type="ECO:0000259" key="3">
    <source>
        <dbReference type="PROSITE" id="PS51206"/>
    </source>
</evidence>
<name>A0A0K1LLZ0_9CAUD</name>
<reference evidence="4 5" key="1">
    <citation type="journal article" date="2015" name="Genome Announc.">
        <title>Complete Genome Sequence of Caulobacter crescentus Siphophage Seuss.</title>
        <authorList>
            <person name="Sloan J.M."/>
            <person name="Keene J.L."/>
            <person name="Cahill J.L."/>
            <person name="Rasche E.S."/>
            <person name="Kuty Everett G.F."/>
        </authorList>
    </citation>
    <scope>NUCLEOTIDE SEQUENCE [LARGE SCALE GENOMIC DNA]</scope>
</reference>
<proteinExistence type="predicted"/>
<dbReference type="Pfam" id="PF09250">
    <property type="entry name" value="Prim-Pol"/>
    <property type="match status" value="1"/>
</dbReference>
<gene>
    <name evidence="4" type="ORF">CPT_Seuss6</name>
</gene>
<keyword evidence="5" id="KW-1185">Reference proteome</keyword>
<organism evidence="4 5">
    <name type="scientific">Caulobacter phage Seuss</name>
    <dbReference type="NCBI Taxonomy" id="1675601"/>
    <lineage>
        <taxon>Viruses</taxon>
        <taxon>Duplodnaviria</taxon>
        <taxon>Heunggongvirae</taxon>
        <taxon>Uroviricota</taxon>
        <taxon>Caudoviricetes</taxon>
        <taxon>Seussvirus</taxon>
        <taxon>Seussvirus seuss</taxon>
    </lineage>
</organism>
<dbReference type="Pfam" id="PF19263">
    <property type="entry name" value="DUF5906"/>
    <property type="match status" value="1"/>
</dbReference>
<accession>A0A0K1LLZ0</accession>
<dbReference type="InterPro" id="IPR014015">
    <property type="entry name" value="Helicase_SF3_DNA-vir"/>
</dbReference>
<dbReference type="Gene3D" id="3.30.720.160">
    <property type="entry name" value="Bifunctional DNA primase/polymerase, N-terminal"/>
    <property type="match status" value="1"/>
</dbReference>
<dbReference type="PROSITE" id="PS51206">
    <property type="entry name" value="SF3_HELICASE_1"/>
    <property type="match status" value="1"/>
</dbReference>
<dbReference type="Proteomes" id="UP000221339">
    <property type="component" value="Segment"/>
</dbReference>
<feature type="domain" description="SF3 helicase" evidence="3">
    <location>
        <begin position="519"/>
        <end position="674"/>
    </location>
</feature>
<sequence length="819" mass="91599">MPKGIFADNAPRYWAAGLPVIPLKPRQKMPAPNAWQAYAAMMPDKDTQDFWLTHFAEGNMGLPLGPQSGLIAIDLDSEDPRVISVLDKILPPTPWTRVGKKGSIRVYKYTEEKTSRIKGETNNTLVEILSRGTQMVMPPSIHPDTGLPYVANTDLCDVLDRIVPLPRDFEVQLRQALIDAGVKLGSRGSTQITKWVPAGGRDSAMISMAGLWARGVLKGERTLKEALGEVEAWVANFTENVVGDPMDPAKASAKLLEFVRRDILEHGKVLPQGWDLGLSDDEILEMRKYFGEQVDEWTVADYLTYLTDKFTEIPKDNQASRAEIVEEVLVRLAKSQHMGDLQYDIILQFIHNGNARLLTMSAMRKRIKELKGKTITGDDHTEIAGHLIAELERYGEVRYDGGLFYQWVGSHWKMLGDWEILGVLAREFGSLAAAKRSSDHTGILRVMSNIVKRGVKSLDVPGINFANGYLTLDMELKPHDGCYGARYVLPYRYVPNEGAPLRLLAFLDQAWGLDPDYMDKVQALREAMAVTLFGIAPRYSRAVCLFGAPKTGKSTLKDIVQGMFPEEATCAVPPHDWADKFLPTQMLGKALNFCGELSEKELIAGDRFKSIVEGEELNGQFKGGQIFKFRPLCAHWFASNHLPRTRDTSAGFNRRWLFLHFTRMVSDGQKIVRLAEQILAEEQEAIAAWCVPAIEDVLRRQEYTLPKSHVELVSEVASQNNSVKFFLTSGGIEVHAPSGNVESQVRTSETDLYALYYAFCRVTANAQPVQLKRFRLIMQELQQEIGFELKIERSQAGEAAFYTCLTPAKKGVVGSGNRS</sequence>
<dbReference type="SUPFAM" id="SSF56747">
    <property type="entry name" value="Prim-pol domain"/>
    <property type="match status" value="1"/>
</dbReference>
<protein>
    <submittedName>
        <fullName evidence="4">DNA primase</fullName>
    </submittedName>
</protein>
<dbReference type="GO" id="GO:0005524">
    <property type="term" value="F:ATP binding"/>
    <property type="evidence" value="ECO:0007669"/>
    <property type="project" value="UniProtKB-KW"/>
</dbReference>
<dbReference type="SMART" id="SM00943">
    <property type="entry name" value="Prim-Pol"/>
    <property type="match status" value="1"/>
</dbReference>
<dbReference type="InterPro" id="IPR015330">
    <property type="entry name" value="DNA_primase/pol_bifunc_N"/>
</dbReference>
<keyword evidence="2" id="KW-0067">ATP-binding</keyword>
<dbReference type="SUPFAM" id="SSF52540">
    <property type="entry name" value="P-loop containing nucleoside triphosphate hydrolases"/>
    <property type="match status" value="1"/>
</dbReference>
<evidence type="ECO:0000313" key="5">
    <source>
        <dbReference type="Proteomes" id="UP000221339"/>
    </source>
</evidence>
<dbReference type="EMBL" id="KT001914">
    <property type="protein sequence ID" value="AKU43532.1"/>
    <property type="molecule type" value="Genomic_DNA"/>
</dbReference>
<evidence type="ECO:0000256" key="2">
    <source>
        <dbReference type="ARBA" id="ARBA00022840"/>
    </source>
</evidence>